<evidence type="ECO:0000256" key="7">
    <source>
        <dbReference type="ARBA" id="ARBA00022958"/>
    </source>
</evidence>
<evidence type="ECO:0000256" key="8">
    <source>
        <dbReference type="ARBA" id="ARBA00022989"/>
    </source>
</evidence>
<dbReference type="GO" id="GO:0032590">
    <property type="term" value="C:dendrite membrane"/>
    <property type="evidence" value="ECO:0007669"/>
    <property type="project" value="TreeGrafter"/>
</dbReference>
<evidence type="ECO:0000256" key="6">
    <source>
        <dbReference type="ARBA" id="ARBA00022882"/>
    </source>
</evidence>
<dbReference type="GO" id="GO:0001508">
    <property type="term" value="P:action potential"/>
    <property type="evidence" value="ECO:0007669"/>
    <property type="project" value="TreeGrafter"/>
</dbReference>
<evidence type="ECO:0000313" key="18">
    <source>
        <dbReference type="EMBL" id="CAF3676500.1"/>
    </source>
</evidence>
<keyword evidence="2" id="KW-0813">Transport</keyword>
<evidence type="ECO:0000313" key="24">
    <source>
        <dbReference type="Proteomes" id="UP000663833"/>
    </source>
</evidence>
<dbReference type="Proteomes" id="UP000663873">
    <property type="component" value="Unassembled WGS sequence"/>
</dbReference>
<evidence type="ECO:0000256" key="10">
    <source>
        <dbReference type="ARBA" id="ARBA00023136"/>
    </source>
</evidence>
<evidence type="ECO:0000313" key="21">
    <source>
        <dbReference type="EMBL" id="CAF4304532.1"/>
    </source>
</evidence>
<dbReference type="OrthoDB" id="10025005at2759"/>
<dbReference type="GO" id="GO:0051260">
    <property type="term" value="P:protein homooligomerization"/>
    <property type="evidence" value="ECO:0007669"/>
    <property type="project" value="InterPro"/>
</dbReference>
<dbReference type="SMART" id="SM00225">
    <property type="entry name" value="BTB"/>
    <property type="match status" value="1"/>
</dbReference>
<dbReference type="EMBL" id="CAJOBO010000544">
    <property type="protein sequence ID" value="CAF4244910.1"/>
    <property type="molecule type" value="Genomic_DNA"/>
</dbReference>
<keyword evidence="9" id="KW-0406">Ion transport</keyword>
<evidence type="ECO:0000256" key="9">
    <source>
        <dbReference type="ARBA" id="ARBA00023065"/>
    </source>
</evidence>
<dbReference type="Proteomes" id="UP000663833">
    <property type="component" value="Unassembled WGS sequence"/>
</dbReference>
<dbReference type="InterPro" id="IPR003974">
    <property type="entry name" value="K_chnl_volt-dep_Kv3"/>
</dbReference>
<feature type="transmembrane region" description="Helical" evidence="12">
    <location>
        <begin position="183"/>
        <end position="205"/>
    </location>
</feature>
<dbReference type="EMBL" id="CAJNYU010001113">
    <property type="protein sequence ID" value="CAF3410688.1"/>
    <property type="molecule type" value="Genomic_DNA"/>
</dbReference>
<evidence type="ECO:0000256" key="11">
    <source>
        <dbReference type="ARBA" id="ARBA00023303"/>
    </source>
</evidence>
<feature type="transmembrane region" description="Helical" evidence="12">
    <location>
        <begin position="273"/>
        <end position="296"/>
    </location>
</feature>
<feature type="domain" description="BTB" evidence="13">
    <location>
        <begin position="19"/>
        <end position="119"/>
    </location>
</feature>
<dbReference type="EMBL" id="CAJNYD010000105">
    <property type="protein sequence ID" value="CAF3214859.1"/>
    <property type="molecule type" value="Genomic_DNA"/>
</dbReference>
<proteinExistence type="predicted"/>
<comment type="caution">
    <text evidence="14">The sequence shown here is derived from an EMBL/GenBank/DDBJ whole genome shotgun (WGS) entry which is preliminary data.</text>
</comment>
<dbReference type="Proteomes" id="UP000663851">
    <property type="component" value="Unassembled WGS sequence"/>
</dbReference>
<keyword evidence="8 12" id="KW-1133">Transmembrane helix</keyword>
<dbReference type="EMBL" id="CAJNXB010003616">
    <property type="protein sequence ID" value="CAF3327116.1"/>
    <property type="molecule type" value="Genomic_DNA"/>
</dbReference>
<evidence type="ECO:0000256" key="4">
    <source>
        <dbReference type="ARBA" id="ARBA00022692"/>
    </source>
</evidence>
<evidence type="ECO:0000313" key="25">
    <source>
        <dbReference type="Proteomes" id="UP000663873"/>
    </source>
</evidence>
<dbReference type="EMBL" id="CAJOBQ010000242">
    <property type="protein sequence ID" value="CAF4304532.1"/>
    <property type="molecule type" value="Genomic_DNA"/>
</dbReference>
<dbReference type="PANTHER" id="PTHR11537:SF252">
    <property type="entry name" value="POTASSIUM VOLTAGE-GATED CHANNEL PROTEIN SHAW"/>
    <property type="match status" value="1"/>
</dbReference>
<gene>
    <name evidence="17" type="ORF">FME351_LOCUS9949</name>
    <name evidence="18" type="ORF">GRG538_LOCUS26727</name>
    <name evidence="20" type="ORF">HFQ381_LOCUS10077</name>
    <name evidence="16" type="ORF">KIK155_LOCUS6071</name>
    <name evidence="14" type="ORF">LUA448_LOCUS2960</name>
    <name evidence="22" type="ORF">QYT958_LOCUS8267</name>
    <name evidence="15" type="ORF">TIS948_LOCUS20831</name>
    <name evidence="23" type="ORF">TOA249_LOCUS12937</name>
    <name evidence="21" type="ORF">TSG867_LOCUS6474</name>
    <name evidence="19" type="ORF">UJA718_LOCUS2165</name>
</gene>
<evidence type="ECO:0000313" key="22">
    <source>
        <dbReference type="EMBL" id="CAF4550491.1"/>
    </source>
</evidence>
<dbReference type="GO" id="GO:0042734">
    <property type="term" value="C:presynaptic membrane"/>
    <property type="evidence" value="ECO:0007669"/>
    <property type="project" value="TreeGrafter"/>
</dbReference>
<name>A0A817QLW5_9BILA</name>
<dbReference type="GO" id="GO:0043679">
    <property type="term" value="C:axon terminus"/>
    <property type="evidence" value="ECO:0007669"/>
    <property type="project" value="TreeGrafter"/>
</dbReference>
<dbReference type="FunFam" id="3.30.710.10:FF:000020">
    <property type="entry name" value="Potassium voltage-gated channel protein Shaw"/>
    <property type="match status" value="1"/>
</dbReference>
<accession>A0A817QLW5</accession>
<dbReference type="Gene3D" id="3.30.710.10">
    <property type="entry name" value="Potassium Channel Kv1.1, Chain A"/>
    <property type="match status" value="1"/>
</dbReference>
<dbReference type="GO" id="GO:0008076">
    <property type="term" value="C:voltage-gated potassium channel complex"/>
    <property type="evidence" value="ECO:0007669"/>
    <property type="project" value="InterPro"/>
</dbReference>
<dbReference type="GO" id="GO:0045211">
    <property type="term" value="C:postsynaptic membrane"/>
    <property type="evidence" value="ECO:0007669"/>
    <property type="project" value="TreeGrafter"/>
</dbReference>
<evidence type="ECO:0000313" key="23">
    <source>
        <dbReference type="EMBL" id="CAF4636179.1"/>
    </source>
</evidence>
<keyword evidence="11" id="KW-0407">Ion channel</keyword>
<keyword evidence="3" id="KW-0633">Potassium transport</keyword>
<reference evidence="14" key="1">
    <citation type="submission" date="2021-02" db="EMBL/GenBank/DDBJ databases">
        <authorList>
            <person name="Nowell W R."/>
        </authorList>
    </citation>
    <scope>NUCLEOTIDE SEQUENCE</scope>
</reference>
<keyword evidence="6" id="KW-0851">Voltage-gated channel</keyword>
<dbReference type="InterPro" id="IPR028325">
    <property type="entry name" value="VG_K_chnl"/>
</dbReference>
<dbReference type="Gene3D" id="1.20.120.350">
    <property type="entry name" value="Voltage-gated potassium channels. Chain C"/>
    <property type="match status" value="1"/>
</dbReference>
<keyword evidence="4 12" id="KW-0812">Transmembrane</keyword>
<evidence type="ECO:0000256" key="1">
    <source>
        <dbReference type="ARBA" id="ARBA00004141"/>
    </source>
</evidence>
<evidence type="ECO:0000256" key="12">
    <source>
        <dbReference type="SAM" id="Phobius"/>
    </source>
</evidence>
<dbReference type="InterPro" id="IPR011333">
    <property type="entry name" value="SKP1/BTB/POZ_sf"/>
</dbReference>
<dbReference type="EMBL" id="CAJOBS010000748">
    <property type="protein sequence ID" value="CAF4636179.1"/>
    <property type="molecule type" value="Genomic_DNA"/>
</dbReference>
<feature type="transmembrane region" description="Helical" evidence="12">
    <location>
        <begin position="375"/>
        <end position="395"/>
    </location>
</feature>
<keyword evidence="25" id="KW-1185">Reference proteome</keyword>
<dbReference type="Proteomes" id="UP000663825">
    <property type="component" value="Unassembled WGS sequence"/>
</dbReference>
<evidence type="ECO:0000313" key="15">
    <source>
        <dbReference type="EMBL" id="CAF3327116.1"/>
    </source>
</evidence>
<dbReference type="GO" id="GO:0005251">
    <property type="term" value="F:delayed rectifier potassium channel activity"/>
    <property type="evidence" value="ECO:0007669"/>
    <property type="project" value="TreeGrafter"/>
</dbReference>
<dbReference type="EMBL" id="CAJOBP010000142">
    <property type="protein sequence ID" value="CAF4130016.1"/>
    <property type="molecule type" value="Genomic_DNA"/>
</dbReference>
<feature type="transmembrane region" description="Helical" evidence="12">
    <location>
        <begin position="247"/>
        <end position="266"/>
    </location>
</feature>
<dbReference type="InterPro" id="IPR027359">
    <property type="entry name" value="Volt_channel_dom_sf"/>
</dbReference>
<dbReference type="Proteomes" id="UP000663838">
    <property type="component" value="Unassembled WGS sequence"/>
</dbReference>
<keyword evidence="7" id="KW-0630">Potassium</keyword>
<dbReference type="PRINTS" id="PR01491">
    <property type="entry name" value="KVCHANNEL"/>
</dbReference>
<sequence>MRATKRVKFVDSSTNYNDAHVILNVGGVRFETQRTTLKKLPATRLSKLTPQLSFYDPVLNEYYFDRHPGVFSQILNYYRTGKLHYPTNVCGPLFEDELSYWGIQREEVEPCCWMTYTKHRSTQETLQTLDSLGLDTVRSNMIDLIKKFDWENDLHFMTTGQLPLAKRIRLITWQLFEESRSSIIAKIIAFISMLFILLSITTFVLRTLTIFEVAEYHFVDVYIGDNSTEKTPVQSTERIKIVDGFEIIEWICNSWFAFEIVLRFILAPSKRAFCVSILNWIDFLGTFFFFFTYILYNVFNYDGHQAPLDLLSTISVARMFKLINLHPRLKIITISISNSSRLLVLSMYFCFVVILIAGAALYYAERISNMSKSQIISVMDGIWLALTTVTTVGYGDIVPKSLFGMILGAITTIFGVLIIDLPMPIINEIFDNFNRHLLARQQLPKQRRRVTQVAIPRKIKPFIPTNGNVHHQHKT</sequence>
<dbReference type="SUPFAM" id="SSF54695">
    <property type="entry name" value="POZ domain"/>
    <property type="match status" value="1"/>
</dbReference>
<evidence type="ECO:0000256" key="5">
    <source>
        <dbReference type="ARBA" id="ARBA00022826"/>
    </source>
</evidence>
<evidence type="ECO:0000313" key="20">
    <source>
        <dbReference type="EMBL" id="CAF4244910.1"/>
    </source>
</evidence>
<dbReference type="Gene3D" id="1.10.287.70">
    <property type="match status" value="1"/>
</dbReference>
<evidence type="ECO:0000313" key="17">
    <source>
        <dbReference type="EMBL" id="CAF3410688.1"/>
    </source>
</evidence>
<dbReference type="AlphaFoldDB" id="A0A817QLW5"/>
<dbReference type="EMBL" id="CAJNYT010004638">
    <property type="protein sequence ID" value="CAF3676500.1"/>
    <property type="molecule type" value="Genomic_DNA"/>
</dbReference>
<dbReference type="Pfam" id="PF02214">
    <property type="entry name" value="BTB_2"/>
    <property type="match status" value="1"/>
</dbReference>
<evidence type="ECO:0000313" key="19">
    <source>
        <dbReference type="EMBL" id="CAF4130016.1"/>
    </source>
</evidence>
<dbReference type="PANTHER" id="PTHR11537">
    <property type="entry name" value="VOLTAGE-GATED POTASSIUM CHANNEL"/>
    <property type="match status" value="1"/>
</dbReference>
<evidence type="ECO:0000313" key="14">
    <source>
        <dbReference type="EMBL" id="CAF3214859.1"/>
    </source>
</evidence>
<dbReference type="InterPro" id="IPR000210">
    <property type="entry name" value="BTB/POZ_dom"/>
</dbReference>
<dbReference type="SUPFAM" id="SSF81324">
    <property type="entry name" value="Voltage-gated potassium channels"/>
    <property type="match status" value="1"/>
</dbReference>
<dbReference type="InterPro" id="IPR003968">
    <property type="entry name" value="K_chnl_volt-dep_Kv"/>
</dbReference>
<dbReference type="InterPro" id="IPR005821">
    <property type="entry name" value="Ion_trans_dom"/>
</dbReference>
<organism evidence="14 24">
    <name type="scientific">Rotaria socialis</name>
    <dbReference type="NCBI Taxonomy" id="392032"/>
    <lineage>
        <taxon>Eukaryota</taxon>
        <taxon>Metazoa</taxon>
        <taxon>Spiralia</taxon>
        <taxon>Gnathifera</taxon>
        <taxon>Rotifera</taxon>
        <taxon>Eurotatoria</taxon>
        <taxon>Bdelloidea</taxon>
        <taxon>Philodinida</taxon>
        <taxon>Philodinidae</taxon>
        <taxon>Rotaria</taxon>
    </lineage>
</organism>
<evidence type="ECO:0000256" key="3">
    <source>
        <dbReference type="ARBA" id="ARBA00022538"/>
    </source>
</evidence>
<feature type="transmembrane region" description="Helical" evidence="12">
    <location>
        <begin position="401"/>
        <end position="419"/>
    </location>
</feature>
<protein>
    <recommendedName>
        <fullName evidence="13">BTB domain-containing protein</fullName>
    </recommendedName>
</protein>
<comment type="subcellular location">
    <subcellularLocation>
        <location evidence="1">Membrane</location>
        <topology evidence="1">Multi-pass membrane protein</topology>
    </subcellularLocation>
</comment>
<evidence type="ECO:0000256" key="2">
    <source>
        <dbReference type="ARBA" id="ARBA00022448"/>
    </source>
</evidence>
<dbReference type="PRINTS" id="PR00169">
    <property type="entry name" value="KCHANNEL"/>
</dbReference>
<dbReference type="Proteomes" id="UP000663872">
    <property type="component" value="Unassembled WGS sequence"/>
</dbReference>
<dbReference type="Proteomes" id="UP000663869">
    <property type="component" value="Unassembled WGS sequence"/>
</dbReference>
<dbReference type="Proteomes" id="UP000663862">
    <property type="component" value="Unassembled WGS sequence"/>
</dbReference>
<evidence type="ECO:0000313" key="16">
    <source>
        <dbReference type="EMBL" id="CAF3378545.1"/>
    </source>
</evidence>
<dbReference type="EMBL" id="CAJNYV010000754">
    <property type="protein sequence ID" value="CAF3378545.1"/>
    <property type="molecule type" value="Genomic_DNA"/>
</dbReference>
<feature type="transmembrane region" description="Helical" evidence="12">
    <location>
        <begin position="342"/>
        <end position="363"/>
    </location>
</feature>
<dbReference type="Proteomes" id="UP000663865">
    <property type="component" value="Unassembled WGS sequence"/>
</dbReference>
<dbReference type="Proteomes" id="UP000663848">
    <property type="component" value="Unassembled WGS sequence"/>
</dbReference>
<dbReference type="Pfam" id="PF00520">
    <property type="entry name" value="Ion_trans"/>
    <property type="match status" value="1"/>
</dbReference>
<dbReference type="PRINTS" id="PR01498">
    <property type="entry name" value="SHAWCHANNEL"/>
</dbReference>
<dbReference type="InterPro" id="IPR003131">
    <property type="entry name" value="T1-type_BTB"/>
</dbReference>
<dbReference type="EMBL" id="CAJOBR010000823">
    <property type="protein sequence ID" value="CAF4550491.1"/>
    <property type="molecule type" value="Genomic_DNA"/>
</dbReference>
<keyword evidence="10 12" id="KW-0472">Membrane</keyword>
<evidence type="ECO:0000259" key="13">
    <source>
        <dbReference type="SMART" id="SM00225"/>
    </source>
</evidence>
<dbReference type="GO" id="GO:0032809">
    <property type="term" value="C:neuronal cell body membrane"/>
    <property type="evidence" value="ECO:0007669"/>
    <property type="project" value="TreeGrafter"/>
</dbReference>
<keyword evidence="5" id="KW-0631">Potassium channel</keyword>